<dbReference type="PANTHER" id="PTHR30055">
    <property type="entry name" value="HTH-TYPE TRANSCRIPTIONAL REGULATOR RUTR"/>
    <property type="match status" value="1"/>
</dbReference>
<evidence type="ECO:0000256" key="2">
    <source>
        <dbReference type="ARBA" id="ARBA00023125"/>
    </source>
</evidence>
<keyword evidence="2 4" id="KW-0238">DNA-binding</keyword>
<dbReference type="InterPro" id="IPR001647">
    <property type="entry name" value="HTH_TetR"/>
</dbReference>
<evidence type="ECO:0000259" key="6">
    <source>
        <dbReference type="PROSITE" id="PS50977"/>
    </source>
</evidence>
<dbReference type="Pfam" id="PF00440">
    <property type="entry name" value="TetR_N"/>
    <property type="match status" value="1"/>
</dbReference>
<reference evidence="7" key="1">
    <citation type="submission" date="2022-05" db="EMBL/GenBank/DDBJ databases">
        <title>Genomic analysis of Brachybacterium sp. CBA3104.</title>
        <authorList>
            <person name="Roh S.W."/>
            <person name="Kim Y.B."/>
            <person name="Kim Y."/>
        </authorList>
    </citation>
    <scope>NUCLEOTIDE SEQUENCE</scope>
    <source>
        <strain evidence="7">CBA3104</strain>
    </source>
</reference>
<dbReference type="PROSITE" id="PS50977">
    <property type="entry name" value="HTH_TETR_2"/>
    <property type="match status" value="1"/>
</dbReference>
<dbReference type="Proteomes" id="UP001055868">
    <property type="component" value="Chromosome"/>
</dbReference>
<evidence type="ECO:0000256" key="5">
    <source>
        <dbReference type="SAM" id="MobiDB-lite"/>
    </source>
</evidence>
<dbReference type="PANTHER" id="PTHR30055:SF238">
    <property type="entry name" value="MYCOFACTOCIN BIOSYNTHESIS TRANSCRIPTIONAL REGULATOR MFTR-RELATED"/>
    <property type="match status" value="1"/>
</dbReference>
<dbReference type="PRINTS" id="PR00455">
    <property type="entry name" value="HTHTETR"/>
</dbReference>
<organism evidence="7 8">
    <name type="scientific">Brachybacterium kimchii</name>
    <dbReference type="NCBI Taxonomy" id="2942909"/>
    <lineage>
        <taxon>Bacteria</taxon>
        <taxon>Bacillati</taxon>
        <taxon>Actinomycetota</taxon>
        <taxon>Actinomycetes</taxon>
        <taxon>Micrococcales</taxon>
        <taxon>Dermabacteraceae</taxon>
        <taxon>Brachybacterium</taxon>
    </lineage>
</organism>
<dbReference type="PROSITE" id="PS01081">
    <property type="entry name" value="HTH_TETR_1"/>
    <property type="match status" value="1"/>
</dbReference>
<evidence type="ECO:0000256" key="1">
    <source>
        <dbReference type="ARBA" id="ARBA00023015"/>
    </source>
</evidence>
<accession>A0ABY4N7E2</accession>
<name>A0ABY4N7E2_9MICO</name>
<proteinExistence type="predicted"/>
<keyword evidence="1" id="KW-0805">Transcription regulation</keyword>
<feature type="DNA-binding region" description="H-T-H motif" evidence="4">
    <location>
        <begin position="62"/>
        <end position="81"/>
    </location>
</feature>
<dbReference type="InterPro" id="IPR050109">
    <property type="entry name" value="HTH-type_TetR-like_transc_reg"/>
</dbReference>
<feature type="region of interest" description="Disordered" evidence="5">
    <location>
        <begin position="1"/>
        <end position="29"/>
    </location>
</feature>
<evidence type="ECO:0000313" key="7">
    <source>
        <dbReference type="EMBL" id="UQN29692.1"/>
    </source>
</evidence>
<dbReference type="SUPFAM" id="SSF46689">
    <property type="entry name" value="Homeodomain-like"/>
    <property type="match status" value="1"/>
</dbReference>
<keyword evidence="8" id="KW-1185">Reference proteome</keyword>
<dbReference type="InterPro" id="IPR009057">
    <property type="entry name" value="Homeodomain-like_sf"/>
</dbReference>
<gene>
    <name evidence="7" type="ORF">M4486_19015</name>
</gene>
<dbReference type="EMBL" id="CP097218">
    <property type="protein sequence ID" value="UQN29692.1"/>
    <property type="molecule type" value="Genomic_DNA"/>
</dbReference>
<evidence type="ECO:0000256" key="3">
    <source>
        <dbReference type="ARBA" id="ARBA00023163"/>
    </source>
</evidence>
<feature type="domain" description="HTH tetR-type" evidence="6">
    <location>
        <begin position="39"/>
        <end position="99"/>
    </location>
</feature>
<evidence type="ECO:0000256" key="4">
    <source>
        <dbReference type="PROSITE-ProRule" id="PRU00335"/>
    </source>
</evidence>
<protein>
    <submittedName>
        <fullName evidence="7">TetR/AcrR family transcriptional regulator</fullName>
    </submittedName>
</protein>
<dbReference type="InterPro" id="IPR023772">
    <property type="entry name" value="DNA-bd_HTH_TetR-type_CS"/>
</dbReference>
<sequence>MSSAPDTEPGTSTGSIPSGDPRRGPELAPECGLRERKKRQARADMHRAALELVAEHGLDSVTVEMIAERAGISPRTFFNHWASKESAVLGLPVLGPDESWRALLTVSPEATPEQALREVLRQIIRTADADLGLRELKKRVLHREPSLHAVSAGRTAHMQSALIAAFERRVRVGPLTQEQAEELIGEDVESFAGGAAEDPQLYERAVIAVQLGFAVSRSAFSLSMARGTTVLEEFDHVSHVVGTRRIAS</sequence>
<dbReference type="Gene3D" id="1.10.357.10">
    <property type="entry name" value="Tetracycline Repressor, domain 2"/>
    <property type="match status" value="1"/>
</dbReference>
<dbReference type="RefSeq" id="WP_249478883.1">
    <property type="nucleotide sequence ID" value="NZ_CP097218.1"/>
</dbReference>
<keyword evidence="3" id="KW-0804">Transcription</keyword>
<feature type="compositionally biased region" description="Polar residues" evidence="5">
    <location>
        <begin position="1"/>
        <end position="16"/>
    </location>
</feature>
<evidence type="ECO:0000313" key="8">
    <source>
        <dbReference type="Proteomes" id="UP001055868"/>
    </source>
</evidence>